<dbReference type="RefSeq" id="WP_377367900.1">
    <property type="nucleotide sequence ID" value="NZ_JAOTJD010000005.1"/>
</dbReference>
<sequence>MTAGEQRLAAWDRHEFMATEMQNEAGKVVAGSYCQRCSMFAPHGMYLRIKPCRPVAEGADGRV</sequence>
<dbReference type="Proteomes" id="UP001598130">
    <property type="component" value="Unassembled WGS sequence"/>
</dbReference>
<gene>
    <name evidence="1" type="ORF">OCL97_04240</name>
</gene>
<reference evidence="1 2" key="1">
    <citation type="submission" date="2022-09" db="EMBL/GenBank/DDBJ databases">
        <title>New species of Phenylobacterium.</title>
        <authorList>
            <person name="Mieszkin S."/>
        </authorList>
    </citation>
    <scope>NUCLEOTIDE SEQUENCE [LARGE SCALE GENOMIC DNA]</scope>
    <source>
        <strain evidence="1 2">HK31-G</strain>
    </source>
</reference>
<protein>
    <submittedName>
        <fullName evidence="1">Uncharacterized protein</fullName>
    </submittedName>
</protein>
<accession>A0ABW6CJM6</accession>
<evidence type="ECO:0000313" key="2">
    <source>
        <dbReference type="Proteomes" id="UP001598130"/>
    </source>
</evidence>
<comment type="caution">
    <text evidence="1">The sequence shown here is derived from an EMBL/GenBank/DDBJ whole genome shotgun (WGS) entry which is preliminary data.</text>
</comment>
<name>A0ABW6CJM6_9CAUL</name>
<keyword evidence="2" id="KW-1185">Reference proteome</keyword>
<organism evidence="1 2">
    <name type="scientific">Phenylobacterium ferrooxidans</name>
    <dbReference type="NCBI Taxonomy" id="2982689"/>
    <lineage>
        <taxon>Bacteria</taxon>
        <taxon>Pseudomonadati</taxon>
        <taxon>Pseudomonadota</taxon>
        <taxon>Alphaproteobacteria</taxon>
        <taxon>Caulobacterales</taxon>
        <taxon>Caulobacteraceae</taxon>
        <taxon>Phenylobacterium</taxon>
    </lineage>
</organism>
<evidence type="ECO:0000313" key="1">
    <source>
        <dbReference type="EMBL" id="MFD3263175.1"/>
    </source>
</evidence>
<proteinExistence type="predicted"/>
<dbReference type="EMBL" id="JAOTJD010000005">
    <property type="protein sequence ID" value="MFD3263175.1"/>
    <property type="molecule type" value="Genomic_DNA"/>
</dbReference>